<comment type="caution">
    <text evidence="1">The sequence shown here is derived from an EMBL/GenBank/DDBJ whole genome shotgun (WGS) entry which is preliminary data.</text>
</comment>
<keyword evidence="2" id="KW-1185">Reference proteome</keyword>
<gene>
    <name evidence="1" type="ORF">CJ255_20980</name>
</gene>
<proteinExistence type="predicted"/>
<evidence type="ECO:0000313" key="2">
    <source>
        <dbReference type="Proteomes" id="UP000220527"/>
    </source>
</evidence>
<evidence type="ECO:0008006" key="3">
    <source>
        <dbReference type="Google" id="ProtNLM"/>
    </source>
</evidence>
<reference evidence="2" key="1">
    <citation type="submission" date="2017-08" db="EMBL/GenBank/DDBJ databases">
        <authorList>
            <person name="Grouzdev D.S."/>
            <person name="Gaisin V.A."/>
            <person name="Rysina M.S."/>
            <person name="Gorlenko V.M."/>
        </authorList>
    </citation>
    <scope>NUCLEOTIDE SEQUENCE [LARGE SCALE GENOMIC DNA]</scope>
    <source>
        <strain evidence="2">Kir15-3F</strain>
    </source>
</reference>
<protein>
    <recommendedName>
        <fullName evidence="3">Thioredoxin-like fold domain-containing protein</fullName>
    </recommendedName>
</protein>
<dbReference type="InterPro" id="IPR036249">
    <property type="entry name" value="Thioredoxin-like_sf"/>
</dbReference>
<accession>A0A2A6RE01</accession>
<dbReference type="Proteomes" id="UP000220527">
    <property type="component" value="Unassembled WGS sequence"/>
</dbReference>
<evidence type="ECO:0000313" key="1">
    <source>
        <dbReference type="EMBL" id="PDW00182.1"/>
    </source>
</evidence>
<name>A0A2A6RE01_9CHLR</name>
<sequence length="89" mass="9752">MKPLRVYVSASCTVCDRTHQLVAELRRQRPTYPIELVDLDQPNAVKPDFVFGTPTYVLGERIVSLGNPTLATLINLLDTKNTLAALAGA</sequence>
<dbReference type="AlphaFoldDB" id="A0A2A6RE01"/>
<organism evidence="1 2">
    <name type="scientific">Candidatus Viridilinea mediisalina</name>
    <dbReference type="NCBI Taxonomy" id="2024553"/>
    <lineage>
        <taxon>Bacteria</taxon>
        <taxon>Bacillati</taxon>
        <taxon>Chloroflexota</taxon>
        <taxon>Chloroflexia</taxon>
        <taxon>Chloroflexales</taxon>
        <taxon>Chloroflexineae</taxon>
        <taxon>Oscillochloridaceae</taxon>
        <taxon>Candidatus Viridilinea</taxon>
    </lineage>
</organism>
<dbReference type="RefSeq" id="WP_097646029.1">
    <property type="nucleotide sequence ID" value="NZ_NQWI01000195.1"/>
</dbReference>
<dbReference type="SUPFAM" id="SSF52833">
    <property type="entry name" value="Thioredoxin-like"/>
    <property type="match status" value="1"/>
</dbReference>
<dbReference type="OrthoDB" id="3696825at2"/>
<dbReference type="EMBL" id="NQWI01000195">
    <property type="protein sequence ID" value="PDW00182.1"/>
    <property type="molecule type" value="Genomic_DNA"/>
</dbReference>
<dbReference type="Gene3D" id="3.40.30.10">
    <property type="entry name" value="Glutaredoxin"/>
    <property type="match status" value="1"/>
</dbReference>